<feature type="chain" id="PRO_5029774236" description="Lipocalin-like domain-containing protein" evidence="1">
    <location>
        <begin position="20"/>
        <end position="164"/>
    </location>
</feature>
<dbReference type="PROSITE" id="PS51257">
    <property type="entry name" value="PROKAR_LIPOPROTEIN"/>
    <property type="match status" value="1"/>
</dbReference>
<organism evidence="2 3">
    <name type="scientific">Mucilaginibacter arboris</name>
    <dbReference type="NCBI Taxonomy" id="2682090"/>
    <lineage>
        <taxon>Bacteria</taxon>
        <taxon>Pseudomonadati</taxon>
        <taxon>Bacteroidota</taxon>
        <taxon>Sphingobacteriia</taxon>
        <taxon>Sphingobacteriales</taxon>
        <taxon>Sphingobacteriaceae</taxon>
        <taxon>Mucilaginibacter</taxon>
    </lineage>
</organism>
<evidence type="ECO:0000313" key="2">
    <source>
        <dbReference type="EMBL" id="MVN21721.1"/>
    </source>
</evidence>
<dbReference type="AlphaFoldDB" id="A0A7K1SWM3"/>
<keyword evidence="1" id="KW-0732">Signal</keyword>
<feature type="signal peptide" evidence="1">
    <location>
        <begin position="1"/>
        <end position="19"/>
    </location>
</feature>
<reference evidence="2 3" key="1">
    <citation type="submission" date="2019-12" db="EMBL/GenBank/DDBJ databases">
        <title>Mucilaginibacter sp. HMF7410 genome sequencing and assembly.</title>
        <authorList>
            <person name="Kang H."/>
            <person name="Cha I."/>
            <person name="Kim H."/>
            <person name="Joh K."/>
        </authorList>
    </citation>
    <scope>NUCLEOTIDE SEQUENCE [LARGE SCALE GENOMIC DNA]</scope>
    <source>
        <strain evidence="2 3">HMF7410</strain>
    </source>
</reference>
<accession>A0A7K1SWM3</accession>
<dbReference type="RefSeq" id="WP_157566294.1">
    <property type="nucleotide sequence ID" value="NZ_WPIK01000007.1"/>
</dbReference>
<name>A0A7K1SWM3_9SPHI</name>
<comment type="caution">
    <text evidence="2">The sequence shown here is derived from an EMBL/GenBank/DDBJ whole genome shotgun (WGS) entry which is preliminary data.</text>
</comment>
<evidence type="ECO:0008006" key="4">
    <source>
        <dbReference type="Google" id="ProtNLM"/>
    </source>
</evidence>
<evidence type="ECO:0000256" key="1">
    <source>
        <dbReference type="SAM" id="SignalP"/>
    </source>
</evidence>
<proteinExistence type="predicted"/>
<dbReference type="EMBL" id="WPIK01000007">
    <property type="protein sequence ID" value="MVN21721.1"/>
    <property type="molecule type" value="Genomic_DNA"/>
</dbReference>
<keyword evidence="3" id="KW-1185">Reference proteome</keyword>
<evidence type="ECO:0000313" key="3">
    <source>
        <dbReference type="Proteomes" id="UP000462014"/>
    </source>
</evidence>
<dbReference type="Proteomes" id="UP000462014">
    <property type="component" value="Unassembled WGS sequence"/>
</dbReference>
<sequence length="164" mass="17737">MKKSLLIAVTALMISFAFSACSSLKKNPNAISRGKISGKWGITAVSLQGLLPQNVQSVFGFAPYKCFENSTWELTNSGNGNFLINNDATGCPVGTKQNIYWSFSSGANGAEFQLKKLAENQKPKDVAEGYRLLVTANTGNTMTIKSPVEYGGKTGYVVYSFVRQ</sequence>
<protein>
    <recommendedName>
        <fullName evidence="4">Lipocalin-like domain-containing protein</fullName>
    </recommendedName>
</protein>
<gene>
    <name evidence="2" type="ORF">GO621_09250</name>
</gene>